<evidence type="ECO:0000313" key="3">
    <source>
        <dbReference type="Proteomes" id="UP001527099"/>
    </source>
</evidence>
<dbReference type="InterPro" id="IPR000073">
    <property type="entry name" value="AB_hydrolase_1"/>
</dbReference>
<dbReference type="RefSeq" id="WP_268616337.1">
    <property type="nucleotide sequence ID" value="NZ_JAMDMX010000055.1"/>
</dbReference>
<keyword evidence="2" id="KW-0378">Hydrolase</keyword>
<dbReference type="SUPFAM" id="SSF53474">
    <property type="entry name" value="alpha/beta-Hydrolases"/>
    <property type="match status" value="1"/>
</dbReference>
<evidence type="ECO:0000259" key="1">
    <source>
        <dbReference type="Pfam" id="PF00561"/>
    </source>
</evidence>
<name>A0ABT4GF19_9BACL</name>
<organism evidence="2 3">
    <name type="scientific">Paenibacillus alginolyticus</name>
    <dbReference type="NCBI Taxonomy" id="59839"/>
    <lineage>
        <taxon>Bacteria</taxon>
        <taxon>Bacillati</taxon>
        <taxon>Bacillota</taxon>
        <taxon>Bacilli</taxon>
        <taxon>Bacillales</taxon>
        <taxon>Paenibacillaceae</taxon>
        <taxon>Paenibacillus</taxon>
    </lineage>
</organism>
<dbReference type="Pfam" id="PF00561">
    <property type="entry name" value="Abhydrolase_1"/>
    <property type="match status" value="1"/>
</dbReference>
<dbReference type="Gene3D" id="3.40.50.1820">
    <property type="entry name" value="alpha/beta hydrolase"/>
    <property type="match status" value="1"/>
</dbReference>
<dbReference type="PANTHER" id="PTHR43798">
    <property type="entry name" value="MONOACYLGLYCEROL LIPASE"/>
    <property type="match status" value="1"/>
</dbReference>
<keyword evidence="3" id="KW-1185">Reference proteome</keyword>
<evidence type="ECO:0000313" key="2">
    <source>
        <dbReference type="EMBL" id="MCY9694780.1"/>
    </source>
</evidence>
<dbReference type="PANTHER" id="PTHR43798:SF33">
    <property type="entry name" value="HYDROLASE, PUTATIVE (AFU_ORTHOLOGUE AFUA_2G14860)-RELATED"/>
    <property type="match status" value="1"/>
</dbReference>
<reference evidence="2 3" key="1">
    <citation type="submission" date="2022-05" db="EMBL/GenBank/DDBJ databases">
        <title>Genome Sequencing of Bee-Associated Microbes.</title>
        <authorList>
            <person name="Dunlap C."/>
        </authorList>
    </citation>
    <scope>NUCLEOTIDE SEQUENCE [LARGE SCALE GENOMIC DNA]</scope>
    <source>
        <strain evidence="2 3">NRRL B-14421</strain>
    </source>
</reference>
<dbReference type="Proteomes" id="UP001527099">
    <property type="component" value="Unassembled WGS sequence"/>
</dbReference>
<dbReference type="PRINTS" id="PR00111">
    <property type="entry name" value="ABHYDROLASE"/>
</dbReference>
<dbReference type="GO" id="GO:0016787">
    <property type="term" value="F:hydrolase activity"/>
    <property type="evidence" value="ECO:0007669"/>
    <property type="project" value="UniProtKB-KW"/>
</dbReference>
<feature type="domain" description="AB hydrolase-1" evidence="1">
    <location>
        <begin position="29"/>
        <end position="284"/>
    </location>
</feature>
<sequence length="299" mass="33185">MVEITLKRVELPNGETVGYRERQSESGGPTLLFIHGNMNSSKHWDVLMESLDSRLHLVAIDLPGFGISTYHKPIDGLPDYAETVKQFVDALSLSQFSIIGWSTGGGVAMKFAADYPEQVDQLILLSSMSTHGYPFYADGADGNPDLSKRLRTHDEMSALSRTKLISDAGKRQDRAFMRWLFDVSVYNLKKPAEEQYEQYVDDILTQRNLADIYHGLNTFNISSVDNEAAPGSGDVSRIKAPVLALWGANDLVIPESMTREITEDFGPRAELIVLENCGHSPLVDALPALTQHVERFLLG</sequence>
<dbReference type="InterPro" id="IPR029058">
    <property type="entry name" value="AB_hydrolase_fold"/>
</dbReference>
<gene>
    <name evidence="2" type="ORF">M5X19_17990</name>
</gene>
<proteinExistence type="predicted"/>
<dbReference type="EMBL" id="JAMDMX010000055">
    <property type="protein sequence ID" value="MCY9694780.1"/>
    <property type="molecule type" value="Genomic_DNA"/>
</dbReference>
<dbReference type="InterPro" id="IPR050266">
    <property type="entry name" value="AB_hydrolase_sf"/>
</dbReference>
<accession>A0ABT4GF19</accession>
<protein>
    <submittedName>
        <fullName evidence="2">Alpha/beta hydrolase</fullName>
    </submittedName>
</protein>
<comment type="caution">
    <text evidence="2">The sequence shown here is derived from an EMBL/GenBank/DDBJ whole genome shotgun (WGS) entry which is preliminary data.</text>
</comment>